<proteinExistence type="predicted"/>
<dbReference type="InterPro" id="IPR018062">
    <property type="entry name" value="HTH_AraC-typ_CS"/>
</dbReference>
<dbReference type="GO" id="GO:0043565">
    <property type="term" value="F:sequence-specific DNA binding"/>
    <property type="evidence" value="ECO:0007669"/>
    <property type="project" value="InterPro"/>
</dbReference>
<dbReference type="Pfam" id="PF12833">
    <property type="entry name" value="HTH_18"/>
    <property type="match status" value="1"/>
</dbReference>
<dbReference type="AlphaFoldDB" id="A0A7W5H6F9"/>
<dbReference type="Gene3D" id="3.30.450.20">
    <property type="entry name" value="PAS domain"/>
    <property type="match status" value="1"/>
</dbReference>
<dbReference type="SMART" id="SM00342">
    <property type="entry name" value="HTH_ARAC"/>
    <property type="match status" value="1"/>
</dbReference>
<evidence type="ECO:0000256" key="3">
    <source>
        <dbReference type="ARBA" id="ARBA00023163"/>
    </source>
</evidence>
<name>A0A7W5H6F9_9BACT</name>
<dbReference type="InterPro" id="IPR018060">
    <property type="entry name" value="HTH_AraC"/>
</dbReference>
<keyword evidence="6" id="KW-1185">Reference proteome</keyword>
<dbReference type="InterPro" id="IPR009057">
    <property type="entry name" value="Homeodomain-like_sf"/>
</dbReference>
<feature type="domain" description="HTH araC/xylS-type" evidence="4">
    <location>
        <begin position="147"/>
        <end position="245"/>
    </location>
</feature>
<evidence type="ECO:0000313" key="6">
    <source>
        <dbReference type="Proteomes" id="UP000536179"/>
    </source>
</evidence>
<dbReference type="InterPro" id="IPR050204">
    <property type="entry name" value="AraC_XylS_family_regulators"/>
</dbReference>
<dbReference type="Pfam" id="PF08448">
    <property type="entry name" value="PAS_4"/>
    <property type="match status" value="1"/>
</dbReference>
<dbReference type="Gene3D" id="1.10.10.60">
    <property type="entry name" value="Homeodomain-like"/>
    <property type="match status" value="2"/>
</dbReference>
<dbReference type="InterPro" id="IPR013656">
    <property type="entry name" value="PAS_4"/>
</dbReference>
<evidence type="ECO:0000256" key="1">
    <source>
        <dbReference type="ARBA" id="ARBA00023015"/>
    </source>
</evidence>
<dbReference type="SMART" id="SM00091">
    <property type="entry name" value="PAS"/>
    <property type="match status" value="1"/>
</dbReference>
<dbReference type="EMBL" id="JACHXU010000008">
    <property type="protein sequence ID" value="MBB3206826.1"/>
    <property type="molecule type" value="Genomic_DNA"/>
</dbReference>
<dbReference type="CDD" id="cd00130">
    <property type="entry name" value="PAS"/>
    <property type="match status" value="1"/>
</dbReference>
<organism evidence="5 6">
    <name type="scientific">Aporhodopirellula rubra</name>
    <dbReference type="NCBI Taxonomy" id="980271"/>
    <lineage>
        <taxon>Bacteria</taxon>
        <taxon>Pseudomonadati</taxon>
        <taxon>Planctomycetota</taxon>
        <taxon>Planctomycetia</taxon>
        <taxon>Pirellulales</taxon>
        <taxon>Pirellulaceae</taxon>
        <taxon>Aporhodopirellula</taxon>
    </lineage>
</organism>
<dbReference type="PANTHER" id="PTHR46796:SF13">
    <property type="entry name" value="HTH-TYPE TRANSCRIPTIONAL ACTIVATOR RHAS"/>
    <property type="match status" value="1"/>
</dbReference>
<keyword evidence="3" id="KW-0804">Transcription</keyword>
<dbReference type="InterPro" id="IPR000014">
    <property type="entry name" value="PAS"/>
</dbReference>
<dbReference type="PROSITE" id="PS01124">
    <property type="entry name" value="HTH_ARAC_FAMILY_2"/>
    <property type="match status" value="1"/>
</dbReference>
<keyword evidence="1" id="KW-0805">Transcription regulation</keyword>
<keyword evidence="2" id="KW-0238">DNA-binding</keyword>
<dbReference type="PANTHER" id="PTHR46796">
    <property type="entry name" value="HTH-TYPE TRANSCRIPTIONAL ACTIVATOR RHAS-RELATED"/>
    <property type="match status" value="1"/>
</dbReference>
<dbReference type="GO" id="GO:0003700">
    <property type="term" value="F:DNA-binding transcription factor activity"/>
    <property type="evidence" value="ECO:0007669"/>
    <property type="project" value="InterPro"/>
</dbReference>
<accession>A0A7W5H6F9</accession>
<dbReference type="SUPFAM" id="SSF46689">
    <property type="entry name" value="Homeodomain-like"/>
    <property type="match status" value="2"/>
</dbReference>
<dbReference type="SUPFAM" id="SSF55785">
    <property type="entry name" value="PYP-like sensor domain (PAS domain)"/>
    <property type="match status" value="1"/>
</dbReference>
<dbReference type="NCBIfam" id="TIGR00229">
    <property type="entry name" value="sensory_box"/>
    <property type="match status" value="1"/>
</dbReference>
<sequence length="256" mass="29306">MPPPPILHPAFAAQISFPSYLHQFFECLPDTYFYAKNLVGQFVMANQRLADLLGASSIEEMIGLTDFDLCPPDLADQYRDEDRRIMTTGQPVLNRSELVADHRGSLGWYLSSKVPLYGDQNQIIGVAGAMRDLHKVSALLSPYHELDEAIRYVIRYFDTPIKVTELAEITGLSISQFDRRFKQHVEMTPQQFILHTRMESARRMLVETDKSISSIALACGVSDQSYLTRQFKRHTGMTPTKYRKKYQQSRIDIHAN</sequence>
<dbReference type="Proteomes" id="UP000536179">
    <property type="component" value="Unassembled WGS sequence"/>
</dbReference>
<dbReference type="PROSITE" id="PS00041">
    <property type="entry name" value="HTH_ARAC_FAMILY_1"/>
    <property type="match status" value="1"/>
</dbReference>
<evidence type="ECO:0000256" key="2">
    <source>
        <dbReference type="ARBA" id="ARBA00023125"/>
    </source>
</evidence>
<dbReference type="InterPro" id="IPR035965">
    <property type="entry name" value="PAS-like_dom_sf"/>
</dbReference>
<gene>
    <name evidence="5" type="ORF">FHS27_002640</name>
</gene>
<evidence type="ECO:0000259" key="4">
    <source>
        <dbReference type="PROSITE" id="PS01124"/>
    </source>
</evidence>
<comment type="caution">
    <text evidence="5">The sequence shown here is derived from an EMBL/GenBank/DDBJ whole genome shotgun (WGS) entry which is preliminary data.</text>
</comment>
<reference evidence="5 6" key="1">
    <citation type="submission" date="2020-08" db="EMBL/GenBank/DDBJ databases">
        <title>Genomic Encyclopedia of Type Strains, Phase III (KMG-III): the genomes of soil and plant-associated and newly described type strains.</title>
        <authorList>
            <person name="Whitman W."/>
        </authorList>
    </citation>
    <scope>NUCLEOTIDE SEQUENCE [LARGE SCALE GENOMIC DNA]</scope>
    <source>
        <strain evidence="5 6">CECT 8075</strain>
    </source>
</reference>
<dbReference type="RefSeq" id="WP_184305272.1">
    <property type="nucleotide sequence ID" value="NZ_JACHXU010000008.1"/>
</dbReference>
<protein>
    <submittedName>
        <fullName evidence="5">PAS domain S-box-containing protein</fullName>
    </submittedName>
</protein>
<evidence type="ECO:0000313" key="5">
    <source>
        <dbReference type="EMBL" id="MBB3206826.1"/>
    </source>
</evidence>